<dbReference type="STRING" id="312017.I7MCN5"/>
<keyword evidence="2" id="KW-1133">Transmembrane helix</keyword>
<dbReference type="PANTHER" id="PTHR43157">
    <property type="entry name" value="PHOSPHATIDYLINOSITOL-GLYCAN BIOSYNTHESIS CLASS F PROTEIN-RELATED"/>
    <property type="match status" value="1"/>
</dbReference>
<dbReference type="EMBL" id="GG662490">
    <property type="protein sequence ID" value="EAR84432.1"/>
    <property type="molecule type" value="Genomic_DNA"/>
</dbReference>
<name>I7MCN5_TETTS</name>
<evidence type="ECO:0000256" key="1">
    <source>
        <dbReference type="ARBA" id="ARBA00023002"/>
    </source>
</evidence>
<evidence type="ECO:0000256" key="2">
    <source>
        <dbReference type="SAM" id="Phobius"/>
    </source>
</evidence>
<dbReference type="HOGENOM" id="CLU_010194_44_5_1"/>
<dbReference type="KEGG" id="tet:TTHERM_00691300"/>
<evidence type="ECO:0000313" key="4">
    <source>
        <dbReference type="Proteomes" id="UP000009168"/>
    </source>
</evidence>
<dbReference type="PRINTS" id="PR00081">
    <property type="entry name" value="GDHRDH"/>
</dbReference>
<protein>
    <submittedName>
        <fullName evidence="3">Oxidoreductase, short chain dehydrogenase/reductase family protein</fullName>
    </submittedName>
</protein>
<dbReference type="InterPro" id="IPR002347">
    <property type="entry name" value="SDR_fam"/>
</dbReference>
<feature type="transmembrane region" description="Helical" evidence="2">
    <location>
        <begin position="6"/>
        <end position="24"/>
    </location>
</feature>
<keyword evidence="1" id="KW-0560">Oxidoreductase</keyword>
<keyword evidence="2" id="KW-0472">Membrane</keyword>
<dbReference type="InParanoid" id="I7MCN5"/>
<dbReference type="OrthoDB" id="1274115at2759"/>
<keyword evidence="4" id="KW-1185">Reference proteome</keyword>
<dbReference type="RefSeq" id="XP_001032095.1">
    <property type="nucleotide sequence ID" value="XM_001032095.1"/>
</dbReference>
<dbReference type="OMA" id="HYAARDR"/>
<dbReference type="GeneID" id="7833850"/>
<dbReference type="FunCoup" id="I7MCN5">
    <property type="interactions" value="16"/>
</dbReference>
<dbReference type="AlphaFoldDB" id="I7MCN5"/>
<dbReference type="Gene3D" id="3.40.50.720">
    <property type="entry name" value="NAD(P)-binding Rossmann-like Domain"/>
    <property type="match status" value="1"/>
</dbReference>
<reference evidence="4" key="1">
    <citation type="journal article" date="2006" name="PLoS Biol.">
        <title>Macronuclear genome sequence of the ciliate Tetrahymena thermophila, a model eukaryote.</title>
        <authorList>
            <person name="Eisen J.A."/>
            <person name="Coyne R.S."/>
            <person name="Wu M."/>
            <person name="Wu D."/>
            <person name="Thiagarajan M."/>
            <person name="Wortman J.R."/>
            <person name="Badger J.H."/>
            <person name="Ren Q."/>
            <person name="Amedeo P."/>
            <person name="Jones K.M."/>
            <person name="Tallon L.J."/>
            <person name="Delcher A.L."/>
            <person name="Salzberg S.L."/>
            <person name="Silva J.C."/>
            <person name="Haas B.J."/>
            <person name="Majoros W.H."/>
            <person name="Farzad M."/>
            <person name="Carlton J.M."/>
            <person name="Smith R.K. Jr."/>
            <person name="Garg J."/>
            <person name="Pearlman R.E."/>
            <person name="Karrer K.M."/>
            <person name="Sun L."/>
            <person name="Manning G."/>
            <person name="Elde N.C."/>
            <person name="Turkewitz A.P."/>
            <person name="Asai D.J."/>
            <person name="Wilkes D.E."/>
            <person name="Wang Y."/>
            <person name="Cai H."/>
            <person name="Collins K."/>
            <person name="Stewart B.A."/>
            <person name="Lee S.R."/>
            <person name="Wilamowska K."/>
            <person name="Weinberg Z."/>
            <person name="Ruzzo W.L."/>
            <person name="Wloga D."/>
            <person name="Gaertig J."/>
            <person name="Frankel J."/>
            <person name="Tsao C.-C."/>
            <person name="Gorovsky M.A."/>
            <person name="Keeling P.J."/>
            <person name="Waller R.F."/>
            <person name="Patron N.J."/>
            <person name="Cherry J.M."/>
            <person name="Stover N.A."/>
            <person name="Krieger C.J."/>
            <person name="del Toro C."/>
            <person name="Ryder H.F."/>
            <person name="Williamson S.C."/>
            <person name="Barbeau R.A."/>
            <person name="Hamilton E.P."/>
            <person name="Orias E."/>
        </authorList>
    </citation>
    <scope>NUCLEOTIDE SEQUENCE [LARGE SCALE GENOMIC DNA]</scope>
    <source>
        <strain evidence="4">SB210</strain>
    </source>
</reference>
<keyword evidence="2" id="KW-0812">Transmembrane</keyword>
<sequence>MNQTALIVCLCVFIPLLILVLFCLKKSKNNKHRNLQGQVIIITGSNQGIGFEVAKDCSRSGARVILACRNREKSQSAIDEINQINPGSVDFIKLDLSDLSSVRQFVKEFQSKYNKLDILINNAGIIMQQRVMTKDGLETQIATNHFGPFLLTNLLLDSLKASNQFRVITVTSWAFQFTNIDFDDINFEKRKYKNMDVYGQSKVANTLFTIGLQQKIDQLNLNGISVCLHPGSVRTNMFQNFSPIFKCIYFCLYPIIFLTTKSTSQGAQTAFYCIHEDYDKLNKAAYYEDCKQKLYKAKSITEENVQKLWAMSTKIVNL</sequence>
<evidence type="ECO:0000313" key="3">
    <source>
        <dbReference type="EMBL" id="EAR84432.1"/>
    </source>
</evidence>
<dbReference type="CDD" id="cd05327">
    <property type="entry name" value="retinol-DH_like_SDR_c_like"/>
    <property type="match status" value="1"/>
</dbReference>
<dbReference type="InterPro" id="IPR036291">
    <property type="entry name" value="NAD(P)-bd_dom_sf"/>
</dbReference>
<dbReference type="Proteomes" id="UP000009168">
    <property type="component" value="Unassembled WGS sequence"/>
</dbReference>
<dbReference type="Pfam" id="PF00106">
    <property type="entry name" value="adh_short"/>
    <property type="match status" value="1"/>
</dbReference>
<accession>I7MCN5</accession>
<proteinExistence type="predicted"/>
<gene>
    <name evidence="3" type="ORF">TTHERM_00691300</name>
</gene>
<dbReference type="SUPFAM" id="SSF51735">
    <property type="entry name" value="NAD(P)-binding Rossmann-fold domains"/>
    <property type="match status" value="1"/>
</dbReference>
<dbReference type="GO" id="GO:0016491">
    <property type="term" value="F:oxidoreductase activity"/>
    <property type="evidence" value="ECO:0007669"/>
    <property type="project" value="UniProtKB-KW"/>
</dbReference>
<organism evidence="3 4">
    <name type="scientific">Tetrahymena thermophila (strain SB210)</name>
    <dbReference type="NCBI Taxonomy" id="312017"/>
    <lineage>
        <taxon>Eukaryota</taxon>
        <taxon>Sar</taxon>
        <taxon>Alveolata</taxon>
        <taxon>Ciliophora</taxon>
        <taxon>Intramacronucleata</taxon>
        <taxon>Oligohymenophorea</taxon>
        <taxon>Hymenostomatida</taxon>
        <taxon>Tetrahymenina</taxon>
        <taxon>Tetrahymenidae</taxon>
        <taxon>Tetrahymena</taxon>
    </lineage>
</organism>
<dbReference type="SMR" id="I7MCN5"/>
<dbReference type="PANTHER" id="PTHR43157:SF31">
    <property type="entry name" value="PHOSPHATIDYLINOSITOL-GLYCAN BIOSYNTHESIS CLASS F PROTEIN"/>
    <property type="match status" value="1"/>
</dbReference>
<dbReference type="eggNOG" id="KOG1208">
    <property type="taxonomic scope" value="Eukaryota"/>
</dbReference>